<dbReference type="InterPro" id="IPR010914">
    <property type="entry name" value="RsgA_GTPase_dom"/>
</dbReference>
<feature type="domain" description="EngC GTPase" evidence="2">
    <location>
        <begin position="36"/>
        <end position="114"/>
    </location>
</feature>
<name>X1FKX7_9ZZZZ</name>
<sequence length="117" mass="13359">VGNLRFSAKNRTDLPAVGDWVAISKYDNSKVLIHNVFPRKTIIERQAVGKFGEKQIIATNIDYIFIVQAVDGDFNINRLERYLTVCNTSKVKPIIIFSKIDLINEDHLKNILDKISE</sequence>
<keyword evidence="1" id="KW-0690">Ribosome biogenesis</keyword>
<reference evidence="3" key="1">
    <citation type="journal article" date="2014" name="Front. Microbiol.">
        <title>High frequency of phylogenetically diverse reductive dehalogenase-homologous genes in deep subseafloor sedimentary metagenomes.</title>
        <authorList>
            <person name="Kawai M."/>
            <person name="Futagami T."/>
            <person name="Toyoda A."/>
            <person name="Takaki Y."/>
            <person name="Nishi S."/>
            <person name="Hori S."/>
            <person name="Arai W."/>
            <person name="Tsubouchi T."/>
            <person name="Morono Y."/>
            <person name="Uchiyama I."/>
            <person name="Ito T."/>
            <person name="Fujiyama A."/>
            <person name="Inagaki F."/>
            <person name="Takami H."/>
        </authorList>
    </citation>
    <scope>NUCLEOTIDE SEQUENCE</scope>
    <source>
        <strain evidence="3">Expedition CK06-06</strain>
    </source>
</reference>
<organism evidence="3">
    <name type="scientific">marine sediment metagenome</name>
    <dbReference type="NCBI Taxonomy" id="412755"/>
    <lineage>
        <taxon>unclassified sequences</taxon>
        <taxon>metagenomes</taxon>
        <taxon>ecological metagenomes</taxon>
    </lineage>
</organism>
<dbReference type="GO" id="GO:0005525">
    <property type="term" value="F:GTP binding"/>
    <property type="evidence" value="ECO:0007669"/>
    <property type="project" value="InterPro"/>
</dbReference>
<accession>X1FKX7</accession>
<dbReference type="PANTHER" id="PTHR32120">
    <property type="entry name" value="SMALL RIBOSOMAL SUBUNIT BIOGENESIS GTPASE RSGA"/>
    <property type="match status" value="1"/>
</dbReference>
<dbReference type="AlphaFoldDB" id="X1FKX7"/>
<feature type="non-terminal residue" evidence="3">
    <location>
        <position position="1"/>
    </location>
</feature>
<evidence type="ECO:0000256" key="1">
    <source>
        <dbReference type="ARBA" id="ARBA00022517"/>
    </source>
</evidence>
<dbReference type="Gene3D" id="3.40.50.300">
    <property type="entry name" value="P-loop containing nucleotide triphosphate hydrolases"/>
    <property type="match status" value="1"/>
</dbReference>
<dbReference type="EMBL" id="BART01039558">
    <property type="protein sequence ID" value="GAH21438.1"/>
    <property type="molecule type" value="Genomic_DNA"/>
</dbReference>
<gene>
    <name evidence="3" type="ORF">S01H4_64948</name>
</gene>
<dbReference type="GO" id="GO:0003924">
    <property type="term" value="F:GTPase activity"/>
    <property type="evidence" value="ECO:0007669"/>
    <property type="project" value="InterPro"/>
</dbReference>
<dbReference type="InterPro" id="IPR004881">
    <property type="entry name" value="Ribosome_biogen_GTPase_RsgA"/>
</dbReference>
<feature type="non-terminal residue" evidence="3">
    <location>
        <position position="117"/>
    </location>
</feature>
<dbReference type="PANTHER" id="PTHR32120:SF10">
    <property type="entry name" value="SMALL RIBOSOMAL SUBUNIT BIOGENESIS GTPASE RSGA"/>
    <property type="match status" value="1"/>
</dbReference>
<dbReference type="Pfam" id="PF03193">
    <property type="entry name" value="RsgA_GTPase"/>
    <property type="match status" value="1"/>
</dbReference>
<comment type="caution">
    <text evidence="3">The sequence shown here is derived from an EMBL/GenBank/DDBJ whole genome shotgun (WGS) entry which is preliminary data.</text>
</comment>
<proteinExistence type="predicted"/>
<dbReference type="InterPro" id="IPR027417">
    <property type="entry name" value="P-loop_NTPase"/>
</dbReference>
<dbReference type="GO" id="GO:0042254">
    <property type="term" value="P:ribosome biogenesis"/>
    <property type="evidence" value="ECO:0007669"/>
    <property type="project" value="UniProtKB-KW"/>
</dbReference>
<protein>
    <recommendedName>
        <fullName evidence="2">EngC GTPase domain-containing protein</fullName>
    </recommendedName>
</protein>
<dbReference type="SUPFAM" id="SSF52540">
    <property type="entry name" value="P-loop containing nucleoside triphosphate hydrolases"/>
    <property type="match status" value="1"/>
</dbReference>
<evidence type="ECO:0000313" key="3">
    <source>
        <dbReference type="EMBL" id="GAH21438.1"/>
    </source>
</evidence>
<evidence type="ECO:0000259" key="2">
    <source>
        <dbReference type="Pfam" id="PF03193"/>
    </source>
</evidence>